<organism evidence="1 2">
    <name type="scientific">Cardiocondyla obscurior</name>
    <dbReference type="NCBI Taxonomy" id="286306"/>
    <lineage>
        <taxon>Eukaryota</taxon>
        <taxon>Metazoa</taxon>
        <taxon>Ecdysozoa</taxon>
        <taxon>Arthropoda</taxon>
        <taxon>Hexapoda</taxon>
        <taxon>Insecta</taxon>
        <taxon>Pterygota</taxon>
        <taxon>Neoptera</taxon>
        <taxon>Endopterygota</taxon>
        <taxon>Hymenoptera</taxon>
        <taxon>Apocrita</taxon>
        <taxon>Aculeata</taxon>
        <taxon>Formicoidea</taxon>
        <taxon>Formicidae</taxon>
        <taxon>Myrmicinae</taxon>
        <taxon>Cardiocondyla</taxon>
    </lineage>
</organism>
<dbReference type="Proteomes" id="UP001430953">
    <property type="component" value="Unassembled WGS sequence"/>
</dbReference>
<name>A0AAW2F1U3_9HYME</name>
<dbReference type="AlphaFoldDB" id="A0AAW2F1U3"/>
<gene>
    <name evidence="1" type="ORF">PUN28_015270</name>
</gene>
<dbReference type="EMBL" id="JADYXP020000016">
    <property type="protein sequence ID" value="KAL0108674.1"/>
    <property type="molecule type" value="Genomic_DNA"/>
</dbReference>
<protein>
    <submittedName>
        <fullName evidence="1">Uncharacterized protein</fullName>
    </submittedName>
</protein>
<keyword evidence="2" id="KW-1185">Reference proteome</keyword>
<evidence type="ECO:0000313" key="1">
    <source>
        <dbReference type="EMBL" id="KAL0108674.1"/>
    </source>
</evidence>
<comment type="caution">
    <text evidence="1">The sequence shown here is derived from an EMBL/GenBank/DDBJ whole genome shotgun (WGS) entry which is preliminary data.</text>
</comment>
<sequence length="156" mass="18333">MSLLISKSLYGSTCQITWVPPYWIFAKCVAKCATDHIYRHIQRKPINDSFTGIQEKRLDNRNVIVDALRVKKKYHLPSSSKNEAKKDTKEYLKSLKNFNRKQNDSLIKEYELFANYRYQNRTRNKDTTKSHGPKNKRVTIVYAATIRSIESRGRNC</sequence>
<evidence type="ECO:0000313" key="2">
    <source>
        <dbReference type="Proteomes" id="UP001430953"/>
    </source>
</evidence>
<proteinExistence type="predicted"/>
<accession>A0AAW2F1U3</accession>
<reference evidence="1 2" key="1">
    <citation type="submission" date="2023-03" db="EMBL/GenBank/DDBJ databases">
        <title>High recombination rates correlate with genetic variation in Cardiocondyla obscurior ants.</title>
        <authorList>
            <person name="Errbii M."/>
        </authorList>
    </citation>
    <scope>NUCLEOTIDE SEQUENCE [LARGE SCALE GENOMIC DNA]</scope>
    <source>
        <strain evidence="1">Alpha-2009</strain>
        <tissue evidence="1">Whole body</tissue>
    </source>
</reference>